<evidence type="ECO:0000256" key="2">
    <source>
        <dbReference type="SAM" id="Phobius"/>
    </source>
</evidence>
<evidence type="ECO:0000313" key="4">
    <source>
        <dbReference type="Proteomes" id="UP000784294"/>
    </source>
</evidence>
<feature type="transmembrane region" description="Helical" evidence="2">
    <location>
        <begin position="19"/>
        <end position="39"/>
    </location>
</feature>
<evidence type="ECO:0000256" key="1">
    <source>
        <dbReference type="SAM" id="MobiDB-lite"/>
    </source>
</evidence>
<keyword evidence="2" id="KW-1133">Transmembrane helix</keyword>
<sequence>MCYDVGAASRHDTPLLLSFVPPSVCVCVCVCVCVLMCSYERSRTYNRRRGAVDEQGPHRPPFPPGNSHVVSAKSHVVMATMSTSSLTGDVACRGVRGREELGTANAETFSPWWGGT</sequence>
<name>A0A3S5AR08_9PLAT</name>
<accession>A0A3S5AR08</accession>
<gene>
    <name evidence="3" type="ORF">PXEA_LOCUS29088</name>
</gene>
<keyword evidence="2" id="KW-0812">Transmembrane</keyword>
<feature type="region of interest" description="Disordered" evidence="1">
    <location>
        <begin position="48"/>
        <end position="67"/>
    </location>
</feature>
<evidence type="ECO:0000313" key="3">
    <source>
        <dbReference type="EMBL" id="VEL35648.1"/>
    </source>
</evidence>
<keyword evidence="4" id="KW-1185">Reference proteome</keyword>
<keyword evidence="2" id="KW-0472">Membrane</keyword>
<proteinExistence type="predicted"/>
<dbReference type="AlphaFoldDB" id="A0A3S5AR08"/>
<comment type="caution">
    <text evidence="3">The sequence shown here is derived from an EMBL/GenBank/DDBJ whole genome shotgun (WGS) entry which is preliminary data.</text>
</comment>
<protein>
    <submittedName>
        <fullName evidence="3">Uncharacterized protein</fullName>
    </submittedName>
</protein>
<dbReference type="Proteomes" id="UP000784294">
    <property type="component" value="Unassembled WGS sequence"/>
</dbReference>
<reference evidence="3" key="1">
    <citation type="submission" date="2018-11" db="EMBL/GenBank/DDBJ databases">
        <authorList>
            <consortium name="Pathogen Informatics"/>
        </authorList>
    </citation>
    <scope>NUCLEOTIDE SEQUENCE</scope>
</reference>
<organism evidence="3 4">
    <name type="scientific">Protopolystoma xenopodis</name>
    <dbReference type="NCBI Taxonomy" id="117903"/>
    <lineage>
        <taxon>Eukaryota</taxon>
        <taxon>Metazoa</taxon>
        <taxon>Spiralia</taxon>
        <taxon>Lophotrochozoa</taxon>
        <taxon>Platyhelminthes</taxon>
        <taxon>Monogenea</taxon>
        <taxon>Polyopisthocotylea</taxon>
        <taxon>Polystomatidea</taxon>
        <taxon>Polystomatidae</taxon>
        <taxon>Protopolystoma</taxon>
    </lineage>
</organism>
<dbReference type="EMBL" id="CAAALY010250331">
    <property type="protein sequence ID" value="VEL35648.1"/>
    <property type="molecule type" value="Genomic_DNA"/>
</dbReference>